<feature type="domain" description="Outer membrane protein beta-barrel" evidence="3">
    <location>
        <begin position="8"/>
        <end position="200"/>
    </location>
</feature>
<evidence type="ECO:0000313" key="5">
    <source>
        <dbReference type="Proteomes" id="UP001156690"/>
    </source>
</evidence>
<dbReference type="EMBL" id="BSNX01000030">
    <property type="protein sequence ID" value="GLQ73217.1"/>
    <property type="molecule type" value="Genomic_DNA"/>
</dbReference>
<keyword evidence="5" id="KW-1185">Reference proteome</keyword>
<comment type="caution">
    <text evidence="4">The sequence shown here is derived from an EMBL/GenBank/DDBJ whole genome shotgun (WGS) entry which is preliminary data.</text>
</comment>
<dbReference type="SUPFAM" id="SSF56925">
    <property type="entry name" value="OMPA-like"/>
    <property type="match status" value="1"/>
</dbReference>
<dbReference type="RefSeq" id="WP_185829898.1">
    <property type="nucleotide sequence ID" value="NZ_AP025144.1"/>
</dbReference>
<dbReference type="Proteomes" id="UP001156690">
    <property type="component" value="Unassembled WGS sequence"/>
</dbReference>
<dbReference type="GO" id="GO:0044384">
    <property type="term" value="C:host outer membrane"/>
    <property type="evidence" value="ECO:0007669"/>
    <property type="project" value="InterPro"/>
</dbReference>
<reference evidence="5" key="1">
    <citation type="journal article" date="2019" name="Int. J. Syst. Evol. Microbiol.">
        <title>The Global Catalogue of Microorganisms (GCM) 10K type strain sequencing project: providing services to taxonomists for standard genome sequencing and annotation.</title>
        <authorList>
            <consortium name="The Broad Institute Genomics Platform"/>
            <consortium name="The Broad Institute Genome Sequencing Center for Infectious Disease"/>
            <person name="Wu L."/>
            <person name="Ma J."/>
        </authorList>
    </citation>
    <scope>NUCLEOTIDE SEQUENCE [LARGE SCALE GENOMIC DNA]</scope>
    <source>
        <strain evidence="5">NBRC 15640</strain>
    </source>
</reference>
<accession>A0AAV5NT89</accession>
<dbReference type="Pfam" id="PF13505">
    <property type="entry name" value="OMP_b-brl"/>
    <property type="match status" value="1"/>
</dbReference>
<name>A0AAV5NT89_9VIBR</name>
<dbReference type="InterPro" id="IPR027385">
    <property type="entry name" value="Beta-barrel_OMP"/>
</dbReference>
<evidence type="ECO:0000256" key="1">
    <source>
        <dbReference type="ARBA" id="ARBA00022729"/>
    </source>
</evidence>
<organism evidence="4 5">
    <name type="scientific">Vibrio penaeicida</name>
    <dbReference type="NCBI Taxonomy" id="104609"/>
    <lineage>
        <taxon>Bacteria</taxon>
        <taxon>Pseudomonadati</taxon>
        <taxon>Pseudomonadota</taxon>
        <taxon>Gammaproteobacteria</taxon>
        <taxon>Vibrionales</taxon>
        <taxon>Vibrionaceae</taxon>
        <taxon>Vibrio</taxon>
    </lineage>
</organism>
<protein>
    <recommendedName>
        <fullName evidence="3">Outer membrane protein beta-barrel domain-containing protein</fullName>
    </recommendedName>
</protein>
<keyword evidence="1 2" id="KW-0732">Signal</keyword>
<dbReference type="InterPro" id="IPR000758">
    <property type="entry name" value="Enterovir_OMP"/>
</dbReference>
<dbReference type="InterPro" id="IPR011250">
    <property type="entry name" value="OMP/PagP_B-barrel"/>
</dbReference>
<feature type="chain" id="PRO_5043899092" description="Outer membrane protein beta-barrel domain-containing protein" evidence="2">
    <location>
        <begin position="21"/>
        <end position="200"/>
    </location>
</feature>
<feature type="signal peptide" evidence="2">
    <location>
        <begin position="1"/>
        <end position="20"/>
    </location>
</feature>
<evidence type="ECO:0000256" key="2">
    <source>
        <dbReference type="SAM" id="SignalP"/>
    </source>
</evidence>
<sequence>MNKTILLSALSLAIALPAQAQEDKAPTSVKTEGFYAGLDLGLSGESSVSGESISSDNSYNSDLDIASGFNLGYEFKANDKINVAAELEFYNWGNYKTFSDRAAEAYITSTALNVKPKYYVNDNIYIGGTLGYGSYTLNLDLVNNFAIKTSSENGFIYGLEGGYQHHNGVLARAGYKKTSIEDGGITLDLSSFYVGIGYKF</sequence>
<evidence type="ECO:0000313" key="4">
    <source>
        <dbReference type="EMBL" id="GLQ73217.1"/>
    </source>
</evidence>
<dbReference type="AlphaFoldDB" id="A0AAV5NT89"/>
<evidence type="ECO:0000259" key="3">
    <source>
        <dbReference type="Pfam" id="PF13505"/>
    </source>
</evidence>
<dbReference type="Gene3D" id="2.40.160.20">
    <property type="match status" value="1"/>
</dbReference>
<gene>
    <name evidence="4" type="ORF">GCM10007932_25770</name>
</gene>
<proteinExistence type="predicted"/>
<dbReference type="PROSITE" id="PS00695">
    <property type="entry name" value="ENT_VIR_OMP_2"/>
    <property type="match status" value="1"/>
</dbReference>